<protein>
    <submittedName>
        <fullName evidence="1">Uncharacterized protein</fullName>
    </submittedName>
</protein>
<gene>
    <name evidence="1" type="ORF">CKAN_00076100</name>
</gene>
<organism evidence="1 2">
    <name type="scientific">Cinnamomum micranthum f. kanehirae</name>
    <dbReference type="NCBI Taxonomy" id="337451"/>
    <lineage>
        <taxon>Eukaryota</taxon>
        <taxon>Viridiplantae</taxon>
        <taxon>Streptophyta</taxon>
        <taxon>Embryophyta</taxon>
        <taxon>Tracheophyta</taxon>
        <taxon>Spermatophyta</taxon>
        <taxon>Magnoliopsida</taxon>
        <taxon>Magnoliidae</taxon>
        <taxon>Laurales</taxon>
        <taxon>Lauraceae</taxon>
        <taxon>Cinnamomum</taxon>
    </lineage>
</organism>
<accession>A0A443N1Z5</accession>
<evidence type="ECO:0000313" key="2">
    <source>
        <dbReference type="Proteomes" id="UP000283530"/>
    </source>
</evidence>
<sequence>MDVVGLGVTHLKTSGSFIGNANQNSSEFCTRTTTNGHGASITCYSTKKSRDHSTSLASHSVSLHGLADRNGILRKSHLFEPVINRNPAGQTYCSVGTCTVGQSLVEVPSMPHMRKSVGYCC</sequence>
<proteinExistence type="predicted"/>
<comment type="caution">
    <text evidence="1">The sequence shown here is derived from an EMBL/GenBank/DDBJ whole genome shotgun (WGS) entry which is preliminary data.</text>
</comment>
<dbReference type="Proteomes" id="UP000283530">
    <property type="component" value="Unassembled WGS sequence"/>
</dbReference>
<dbReference type="EMBL" id="QPKB01000001">
    <property type="protein sequence ID" value="RWR72533.1"/>
    <property type="molecule type" value="Genomic_DNA"/>
</dbReference>
<keyword evidence="2" id="KW-1185">Reference proteome</keyword>
<reference evidence="1 2" key="1">
    <citation type="journal article" date="2019" name="Nat. Plants">
        <title>Stout camphor tree genome fills gaps in understanding of flowering plant genome evolution.</title>
        <authorList>
            <person name="Chaw S.M."/>
            <person name="Liu Y.C."/>
            <person name="Wu Y.W."/>
            <person name="Wang H.Y."/>
            <person name="Lin C.I."/>
            <person name="Wu C.S."/>
            <person name="Ke H.M."/>
            <person name="Chang L.Y."/>
            <person name="Hsu C.Y."/>
            <person name="Yang H.T."/>
            <person name="Sudianto E."/>
            <person name="Hsu M.H."/>
            <person name="Wu K.P."/>
            <person name="Wang L.N."/>
            <person name="Leebens-Mack J.H."/>
            <person name="Tsai I.J."/>
        </authorList>
    </citation>
    <scope>NUCLEOTIDE SEQUENCE [LARGE SCALE GENOMIC DNA]</scope>
    <source>
        <strain evidence="2">cv. Chaw 1501</strain>
        <tissue evidence="1">Young leaves</tissue>
    </source>
</reference>
<name>A0A443N1Z5_9MAGN</name>
<dbReference type="AlphaFoldDB" id="A0A443N1Z5"/>
<evidence type="ECO:0000313" key="1">
    <source>
        <dbReference type="EMBL" id="RWR72533.1"/>
    </source>
</evidence>